<evidence type="ECO:0000256" key="2">
    <source>
        <dbReference type="ARBA" id="ARBA00004651"/>
    </source>
</evidence>
<keyword evidence="15" id="KW-1185">Reference proteome</keyword>
<organism evidence="14 15">
    <name type="scientific">Streptomyces ruber</name>
    <dbReference type="NCBI Taxonomy" id="83378"/>
    <lineage>
        <taxon>Bacteria</taxon>
        <taxon>Bacillati</taxon>
        <taxon>Actinomycetota</taxon>
        <taxon>Actinomycetes</taxon>
        <taxon>Kitasatosporales</taxon>
        <taxon>Streptomycetaceae</taxon>
        <taxon>Streptomyces</taxon>
    </lineage>
</organism>
<keyword evidence="7 12" id="KW-0812">Transmembrane</keyword>
<evidence type="ECO:0000256" key="8">
    <source>
        <dbReference type="ARBA" id="ARBA00022989"/>
    </source>
</evidence>
<dbReference type="PRINTS" id="PR01036">
    <property type="entry name" value="TCRTETB"/>
</dbReference>
<feature type="compositionally biased region" description="Pro residues" evidence="11">
    <location>
        <begin position="13"/>
        <end position="26"/>
    </location>
</feature>
<reference evidence="14" key="1">
    <citation type="journal article" date="2014" name="Int. J. Syst. Evol. Microbiol.">
        <title>Complete genome sequence of Corynebacterium casei LMG S-19264T (=DSM 44701T), isolated from a smear-ripened cheese.</title>
        <authorList>
            <consortium name="US DOE Joint Genome Institute (JGI-PGF)"/>
            <person name="Walter F."/>
            <person name="Albersmeier A."/>
            <person name="Kalinowski J."/>
            <person name="Ruckert C."/>
        </authorList>
    </citation>
    <scope>NUCLEOTIDE SEQUENCE</scope>
    <source>
        <strain evidence="14">JCM 3131</strain>
    </source>
</reference>
<feature type="region of interest" description="Disordered" evidence="11">
    <location>
        <begin position="1"/>
        <end position="26"/>
    </location>
</feature>
<feature type="transmembrane region" description="Helical" evidence="12">
    <location>
        <begin position="102"/>
        <end position="120"/>
    </location>
</feature>
<dbReference type="FunFam" id="1.20.1720.10:FF:000004">
    <property type="entry name" value="EmrB/QacA family drug resistance transporter"/>
    <property type="match status" value="1"/>
</dbReference>
<feature type="transmembrane region" description="Helical" evidence="12">
    <location>
        <begin position="36"/>
        <end position="59"/>
    </location>
</feature>
<comment type="catalytic activity">
    <reaction evidence="1">
        <text>Endohydrolysis of (1-&gt;4)-alpha-D-glucosidic linkages in polysaccharides containing three or more (1-&gt;4)-alpha-linked D-glucose units.</text>
        <dbReference type="EC" id="3.2.1.1"/>
    </reaction>
</comment>
<dbReference type="EMBL" id="BMQK01000002">
    <property type="protein sequence ID" value="GGQ47491.1"/>
    <property type="molecule type" value="Genomic_DNA"/>
</dbReference>
<evidence type="ECO:0000256" key="12">
    <source>
        <dbReference type="SAM" id="Phobius"/>
    </source>
</evidence>
<dbReference type="InterPro" id="IPR011701">
    <property type="entry name" value="MFS"/>
</dbReference>
<evidence type="ECO:0000256" key="3">
    <source>
        <dbReference type="ARBA" id="ARBA00007520"/>
    </source>
</evidence>
<evidence type="ECO:0000256" key="1">
    <source>
        <dbReference type="ARBA" id="ARBA00000548"/>
    </source>
</evidence>
<feature type="transmembrane region" description="Helical" evidence="12">
    <location>
        <begin position="328"/>
        <end position="349"/>
    </location>
</feature>
<evidence type="ECO:0000256" key="10">
    <source>
        <dbReference type="ARBA" id="ARBA00030238"/>
    </source>
</evidence>
<sequence>MSGITLAQGEPVTAPPPDAAPPPTAPVPLGSRRLRLVLTGLLLALLLAALDQLAVATALPRIAGELHGTDRMSWAITAYLLTAAVGVPVLGGLGDRYGHKGVLVLALGVFVVGSALAGWSRTMDQLIAFRALQGIGAGGLMTGAQAIAAGIAPARGRARVMGVAGAVFGLGSLAGPLLGGLLTDHLSWRWCFHLNVPLGLAALALVMAAPRAARPRDKARPDVLGALLLTVASACLVLLSGLAGTAYGRDSYVVPGLAVTAVAAGALFLLAEHRAADPLVPLRLFKDPVVAVTGAVGLAAGVALHAAATHLPAFLQLAGGMSATGAGLLMLPMTGGLVGASVVVGELVVRTGHHRTYPVLGTALAAVGMWLLTGLETDTPRLYFGIWTAVLGAGIGMVTPVLVLTAQNAVRPADAGTVTGTADYARQLGGGIGVAAFGALLADRLAGRPPTRAGAGLPDPASLTPDVVQALPAALRHDYDAYVAAYAGAMPGIFLYLVPVLVLGLLLALLLLRSGPLVSLDVPAGSVPVPPQRPAQGAGAAVRGIVRQHDGPAVARAVLTLVDGTGQQIGRGTGGEDGRYELVPPGPGAYVLIAAADGHQPHAVTVSVGEGPVRVDMVLGGPGRLTGRVVTHDGSPLPDAAVTLTDVHGQAVATTRSGPGGDYAVTDVAAGEYTLAVGAHSFRPAACPVTVRPAHETRQDVELMGGEVLRGTVRAGAGRPVEDAHVTLLDVTGNVVGTLVTGSDGAYRFADLPVGEYTVVASGYPPAATVLQVAGGNGTERDVHLRHEDHGGHGDHGEDGA</sequence>
<evidence type="ECO:0000313" key="15">
    <source>
        <dbReference type="Proteomes" id="UP000620156"/>
    </source>
</evidence>
<feature type="transmembrane region" description="Helical" evidence="12">
    <location>
        <begin position="160"/>
        <end position="182"/>
    </location>
</feature>
<dbReference type="SUPFAM" id="SSF49464">
    <property type="entry name" value="Carboxypeptidase regulatory domain-like"/>
    <property type="match status" value="1"/>
</dbReference>
<keyword evidence="6" id="KW-1003">Cell membrane</keyword>
<feature type="transmembrane region" description="Helical" evidence="12">
    <location>
        <begin position="384"/>
        <end position="404"/>
    </location>
</feature>
<keyword evidence="5" id="KW-0813">Transport</keyword>
<dbReference type="GO" id="GO:0030246">
    <property type="term" value="F:carbohydrate binding"/>
    <property type="evidence" value="ECO:0007669"/>
    <property type="project" value="InterPro"/>
</dbReference>
<keyword evidence="8 12" id="KW-1133">Transmembrane helix</keyword>
<evidence type="ECO:0000313" key="14">
    <source>
        <dbReference type="EMBL" id="GGQ47491.1"/>
    </source>
</evidence>
<dbReference type="InterPro" id="IPR020846">
    <property type="entry name" value="MFS_dom"/>
</dbReference>
<dbReference type="GO" id="GO:0005975">
    <property type="term" value="P:carbohydrate metabolic process"/>
    <property type="evidence" value="ECO:0007669"/>
    <property type="project" value="UniProtKB-ARBA"/>
</dbReference>
<dbReference type="EC" id="3.2.1.1" evidence="4"/>
<dbReference type="Gene3D" id="1.20.1720.10">
    <property type="entry name" value="Multidrug resistance protein D"/>
    <property type="match status" value="1"/>
</dbReference>
<dbReference type="PROSITE" id="PS50850">
    <property type="entry name" value="MFS"/>
    <property type="match status" value="1"/>
</dbReference>
<dbReference type="Gene3D" id="2.60.40.1120">
    <property type="entry name" value="Carboxypeptidase-like, regulatory domain"/>
    <property type="match status" value="2"/>
</dbReference>
<dbReference type="AlphaFoldDB" id="A0A918EPC8"/>
<comment type="similarity">
    <text evidence="3">Belongs to the major facilitator superfamily. TCR/Tet family.</text>
</comment>
<keyword evidence="9 12" id="KW-0472">Membrane</keyword>
<dbReference type="GO" id="GO:0005886">
    <property type="term" value="C:plasma membrane"/>
    <property type="evidence" value="ECO:0007669"/>
    <property type="project" value="UniProtKB-SubCell"/>
</dbReference>
<feature type="transmembrane region" description="Helical" evidence="12">
    <location>
        <begin position="194"/>
        <end position="212"/>
    </location>
</feature>
<feature type="domain" description="Major facilitator superfamily (MFS) profile" evidence="13">
    <location>
        <begin position="37"/>
        <end position="516"/>
    </location>
</feature>
<feature type="transmembrane region" description="Helical" evidence="12">
    <location>
        <begin position="356"/>
        <end position="372"/>
    </location>
</feature>
<dbReference type="GO" id="GO:0004556">
    <property type="term" value="F:alpha-amylase activity"/>
    <property type="evidence" value="ECO:0007669"/>
    <property type="project" value="UniProtKB-EC"/>
</dbReference>
<evidence type="ECO:0000256" key="7">
    <source>
        <dbReference type="ARBA" id="ARBA00022692"/>
    </source>
</evidence>
<feature type="transmembrane region" description="Helical" evidence="12">
    <location>
        <begin position="71"/>
        <end position="90"/>
    </location>
</feature>
<evidence type="ECO:0000256" key="4">
    <source>
        <dbReference type="ARBA" id="ARBA00012595"/>
    </source>
</evidence>
<protein>
    <recommendedName>
        <fullName evidence="4">alpha-amylase</fullName>
        <ecNumber evidence="4">3.2.1.1</ecNumber>
    </recommendedName>
    <alternativeName>
        <fullName evidence="10">1,4-alpha-D-glucan glucanohydrolase</fullName>
    </alternativeName>
</protein>
<dbReference type="SUPFAM" id="SSF49478">
    <property type="entry name" value="Cna protein B-type domain"/>
    <property type="match status" value="1"/>
</dbReference>
<dbReference type="InterPro" id="IPR013784">
    <property type="entry name" value="Carb-bd-like_fold"/>
</dbReference>
<dbReference type="PANTHER" id="PTHR23501:SF197">
    <property type="entry name" value="COMD"/>
    <property type="match status" value="1"/>
</dbReference>
<reference evidence="14" key="2">
    <citation type="submission" date="2020-09" db="EMBL/GenBank/DDBJ databases">
        <authorList>
            <person name="Sun Q."/>
            <person name="Ohkuma M."/>
        </authorList>
    </citation>
    <scope>NUCLEOTIDE SEQUENCE</scope>
    <source>
        <strain evidence="14">JCM 3131</strain>
    </source>
</reference>
<feature type="transmembrane region" description="Helical" evidence="12">
    <location>
        <begin position="290"/>
        <end position="308"/>
    </location>
</feature>
<dbReference type="Gene3D" id="1.20.1250.20">
    <property type="entry name" value="MFS general substrate transporter like domains"/>
    <property type="match status" value="1"/>
</dbReference>
<dbReference type="InterPro" id="IPR036259">
    <property type="entry name" value="MFS_trans_sf"/>
</dbReference>
<dbReference type="Gene3D" id="2.60.40.10">
    <property type="entry name" value="Immunoglobulins"/>
    <property type="match status" value="1"/>
</dbReference>
<feature type="transmembrane region" description="Helical" evidence="12">
    <location>
        <begin position="493"/>
        <end position="512"/>
    </location>
</feature>
<comment type="caution">
    <text evidence="14">The sequence shown here is derived from an EMBL/GenBank/DDBJ whole genome shotgun (WGS) entry which is preliminary data.</text>
</comment>
<dbReference type="SUPFAM" id="SSF49452">
    <property type="entry name" value="Starch-binding domain-like"/>
    <property type="match status" value="1"/>
</dbReference>
<name>A0A918EPC8_9ACTN</name>
<proteinExistence type="inferred from homology"/>
<dbReference type="PANTHER" id="PTHR23501">
    <property type="entry name" value="MAJOR FACILITATOR SUPERFAMILY"/>
    <property type="match status" value="1"/>
</dbReference>
<evidence type="ECO:0000256" key="5">
    <source>
        <dbReference type="ARBA" id="ARBA00022448"/>
    </source>
</evidence>
<dbReference type="Pfam" id="PF13620">
    <property type="entry name" value="CarboxypepD_reg"/>
    <property type="match status" value="3"/>
</dbReference>
<gene>
    <name evidence="14" type="ORF">GCM10010145_15640</name>
</gene>
<feature type="transmembrane region" description="Helical" evidence="12">
    <location>
        <begin position="252"/>
        <end position="270"/>
    </location>
</feature>
<dbReference type="InterPro" id="IPR013783">
    <property type="entry name" value="Ig-like_fold"/>
</dbReference>
<dbReference type="GO" id="GO:0022857">
    <property type="term" value="F:transmembrane transporter activity"/>
    <property type="evidence" value="ECO:0007669"/>
    <property type="project" value="InterPro"/>
</dbReference>
<evidence type="ECO:0000256" key="11">
    <source>
        <dbReference type="SAM" id="MobiDB-lite"/>
    </source>
</evidence>
<dbReference type="RefSeq" id="WP_189215918.1">
    <property type="nucleotide sequence ID" value="NZ_BMQK01000002.1"/>
</dbReference>
<comment type="subcellular location">
    <subcellularLocation>
        <location evidence="2">Cell membrane</location>
        <topology evidence="2">Multi-pass membrane protein</topology>
    </subcellularLocation>
</comment>
<accession>A0A918EPC8</accession>
<dbReference type="Proteomes" id="UP000620156">
    <property type="component" value="Unassembled WGS sequence"/>
</dbReference>
<feature type="transmembrane region" description="Helical" evidence="12">
    <location>
        <begin position="224"/>
        <end position="246"/>
    </location>
</feature>
<evidence type="ECO:0000259" key="13">
    <source>
        <dbReference type="PROSITE" id="PS50850"/>
    </source>
</evidence>
<evidence type="ECO:0000256" key="9">
    <source>
        <dbReference type="ARBA" id="ARBA00023136"/>
    </source>
</evidence>
<dbReference type="SUPFAM" id="SSF103473">
    <property type="entry name" value="MFS general substrate transporter"/>
    <property type="match status" value="1"/>
</dbReference>
<evidence type="ECO:0000256" key="6">
    <source>
        <dbReference type="ARBA" id="ARBA00022475"/>
    </source>
</evidence>
<dbReference type="InterPro" id="IPR008969">
    <property type="entry name" value="CarboxyPept-like_regulatory"/>
</dbReference>
<dbReference type="Pfam" id="PF07690">
    <property type="entry name" value="MFS_1"/>
    <property type="match status" value="1"/>
</dbReference>
<feature type="transmembrane region" description="Helical" evidence="12">
    <location>
        <begin position="126"/>
        <end position="148"/>
    </location>
</feature>